<dbReference type="RefSeq" id="WP_202688822.1">
    <property type="nucleotide sequence ID" value="NZ_JAESVN010000004.1"/>
</dbReference>
<evidence type="ECO:0000313" key="4">
    <source>
        <dbReference type="Proteomes" id="UP000648908"/>
    </source>
</evidence>
<dbReference type="SUPFAM" id="SSF53850">
    <property type="entry name" value="Periplasmic binding protein-like II"/>
    <property type="match status" value="1"/>
</dbReference>
<evidence type="ECO:0000256" key="2">
    <source>
        <dbReference type="SAM" id="SignalP"/>
    </source>
</evidence>
<comment type="caution">
    <text evidence="3">The sequence shown here is derived from an EMBL/GenBank/DDBJ whole genome shotgun (WGS) entry which is preliminary data.</text>
</comment>
<dbReference type="GO" id="GO:0030975">
    <property type="term" value="F:thiamine binding"/>
    <property type="evidence" value="ECO:0007669"/>
    <property type="project" value="TreeGrafter"/>
</dbReference>
<dbReference type="GO" id="GO:0030976">
    <property type="term" value="F:thiamine pyrophosphate binding"/>
    <property type="evidence" value="ECO:0007669"/>
    <property type="project" value="TreeGrafter"/>
</dbReference>
<keyword evidence="4" id="KW-1185">Reference proteome</keyword>
<dbReference type="InterPro" id="IPR006059">
    <property type="entry name" value="SBP"/>
</dbReference>
<evidence type="ECO:0000313" key="3">
    <source>
        <dbReference type="EMBL" id="MBL4917911.1"/>
    </source>
</evidence>
<dbReference type="Gene3D" id="3.40.190.10">
    <property type="entry name" value="Periplasmic binding protein-like II"/>
    <property type="match status" value="2"/>
</dbReference>
<dbReference type="Proteomes" id="UP000648908">
    <property type="component" value="Unassembled WGS sequence"/>
</dbReference>
<dbReference type="Pfam" id="PF13416">
    <property type="entry name" value="SBP_bac_8"/>
    <property type="match status" value="1"/>
</dbReference>
<feature type="chain" id="PRO_5035432613" evidence="2">
    <location>
        <begin position="24"/>
        <end position="345"/>
    </location>
</feature>
<organism evidence="3 4">
    <name type="scientific">Szabonella alba</name>
    <dbReference type="NCBI Taxonomy" id="2804194"/>
    <lineage>
        <taxon>Bacteria</taxon>
        <taxon>Pseudomonadati</taxon>
        <taxon>Pseudomonadota</taxon>
        <taxon>Alphaproteobacteria</taxon>
        <taxon>Rhodobacterales</taxon>
        <taxon>Paracoccaceae</taxon>
        <taxon>Szabonella</taxon>
    </lineage>
</organism>
<dbReference type="EMBL" id="JAESVN010000004">
    <property type="protein sequence ID" value="MBL4917911.1"/>
    <property type="molecule type" value="Genomic_DNA"/>
</dbReference>
<feature type="signal peptide" evidence="2">
    <location>
        <begin position="1"/>
        <end position="23"/>
    </location>
</feature>
<dbReference type="PANTHER" id="PTHR30006:SF2">
    <property type="entry name" value="ABC TRANSPORTER SUBSTRATE-BINDING PROTEIN"/>
    <property type="match status" value="1"/>
</dbReference>
<proteinExistence type="predicted"/>
<sequence>MKRLLIATTVLAGGLAISADADAQTRTLYLGSYGGSTETLMKEQIIPEFEAMHDVRIEYVAGNSTENLARLQAQRGAQELDVVMLDDGPMYQAMQLGFCGPITDIPNLDDAYDIARMGDTALGLGVVSTVFGYNTEVFEANGWEPPTSWNDLADEKYKGRLSIPPISNTYGLHTLIMLARMQGGSEADIDPGFAYLADTVGPNVLAFEASPGRMSELFQNEEVVLAVWGSGRLVSLQDTGYPVEMAYPSEGGVALMIAGCPIADSPNADLAQAFLNFLIEPENQVHFAETQGWGPVNRKVELTPETAARVPYGPEQVDNLIAIDWDLANENRQDWTRRWAREIER</sequence>
<evidence type="ECO:0000256" key="1">
    <source>
        <dbReference type="ARBA" id="ARBA00022729"/>
    </source>
</evidence>
<dbReference type="AlphaFoldDB" id="A0A8K0Y0J5"/>
<reference evidence="3" key="1">
    <citation type="submission" date="2021-01" db="EMBL/GenBank/DDBJ databases">
        <title>Tabrizicola alba sp. nov. a motile alkaliphilic bacterium isolated from a soda lake.</title>
        <authorList>
            <person name="Szuroczki S."/>
            <person name="Abbaszade G."/>
            <person name="Schumann P."/>
            <person name="Toth E."/>
        </authorList>
    </citation>
    <scope>NUCLEOTIDE SEQUENCE</scope>
    <source>
        <strain evidence="3">DMG-N-6</strain>
    </source>
</reference>
<accession>A0A8K0Y0J5</accession>
<dbReference type="PANTHER" id="PTHR30006">
    <property type="entry name" value="THIAMINE-BINDING PERIPLASMIC PROTEIN-RELATED"/>
    <property type="match status" value="1"/>
</dbReference>
<name>A0A8K0Y0J5_9RHOB</name>
<gene>
    <name evidence="3" type="ORF">JL811_11835</name>
</gene>
<dbReference type="CDD" id="cd13589">
    <property type="entry name" value="PBP2_polyamine_RpCGA009"/>
    <property type="match status" value="1"/>
</dbReference>
<protein>
    <submittedName>
        <fullName evidence="3">ABC transporter substrate-binding protein</fullName>
    </submittedName>
</protein>
<keyword evidence="1 2" id="KW-0732">Signal</keyword>
<dbReference type="GO" id="GO:0030288">
    <property type="term" value="C:outer membrane-bounded periplasmic space"/>
    <property type="evidence" value="ECO:0007669"/>
    <property type="project" value="TreeGrafter"/>
</dbReference>
<dbReference type="GO" id="GO:0015888">
    <property type="term" value="P:thiamine transport"/>
    <property type="evidence" value="ECO:0007669"/>
    <property type="project" value="TreeGrafter"/>
</dbReference>